<dbReference type="SUPFAM" id="SSF117130">
    <property type="entry name" value="CsrA-like"/>
    <property type="match status" value="1"/>
</dbReference>
<evidence type="ECO:0000313" key="2">
    <source>
        <dbReference type="Proteomes" id="UP000259464"/>
    </source>
</evidence>
<dbReference type="Proteomes" id="UP000259464">
    <property type="component" value="Segment"/>
</dbReference>
<keyword evidence="2" id="KW-1185">Reference proteome</keyword>
<protein>
    <submittedName>
        <fullName evidence="1">Carbon storage regulator</fullName>
    </submittedName>
</protein>
<name>A0A345GTT5_9CAUD</name>
<dbReference type="KEGG" id="vg:65067664"/>
<reference evidence="1 2" key="1">
    <citation type="submission" date="2018-07" db="EMBL/GenBank/DDBJ databases">
        <title>Complete sequence of phage GP4.</title>
        <authorList>
            <person name="Wang R."/>
            <person name="Tong Y."/>
            <person name="Liu H."/>
        </authorList>
    </citation>
    <scope>NUCLEOTIDE SEQUENCE [LARGE SCALE GENOMIC DNA]</scope>
</reference>
<dbReference type="GO" id="GO:0006402">
    <property type="term" value="P:mRNA catabolic process"/>
    <property type="evidence" value="ECO:0007669"/>
    <property type="project" value="InterPro"/>
</dbReference>
<dbReference type="Gene3D" id="2.60.40.4380">
    <property type="entry name" value="Translational regulator CsrA"/>
    <property type="match status" value="1"/>
</dbReference>
<organism evidence="1 2">
    <name type="scientific">Ralstonia phage GP4</name>
    <dbReference type="NCBI Taxonomy" id="2282904"/>
    <lineage>
        <taxon>Viruses</taxon>
        <taxon>Duplodnaviria</taxon>
        <taxon>Heunggongvirae</taxon>
        <taxon>Uroviricota</taxon>
        <taxon>Caudoviricetes</taxon>
        <taxon>Gervaisevirus</taxon>
        <taxon>Gervaisevirus GP4</taxon>
    </lineage>
</organism>
<dbReference type="EMBL" id="MH638294">
    <property type="protein sequence ID" value="AXG67699.1"/>
    <property type="molecule type" value="Genomic_DNA"/>
</dbReference>
<accession>A0A345GTT5</accession>
<evidence type="ECO:0000313" key="1">
    <source>
        <dbReference type="EMBL" id="AXG67699.1"/>
    </source>
</evidence>
<sequence>MGTLRIDLKPGESIAIGDYAVVTLEHKSGQIARLAFQADKSVPIRRATAASPAKIAASVGITGKA</sequence>
<proteinExistence type="predicted"/>
<dbReference type="InterPro" id="IPR036107">
    <property type="entry name" value="CsrA_sf"/>
</dbReference>
<dbReference type="GO" id="GO:0006109">
    <property type="term" value="P:regulation of carbohydrate metabolic process"/>
    <property type="evidence" value="ECO:0007669"/>
    <property type="project" value="InterPro"/>
</dbReference>
<dbReference type="GO" id="GO:0003723">
    <property type="term" value="F:RNA binding"/>
    <property type="evidence" value="ECO:0007669"/>
    <property type="project" value="InterPro"/>
</dbReference>
<dbReference type="RefSeq" id="YP_010078736.1">
    <property type="nucleotide sequence ID" value="NC_054964.1"/>
</dbReference>
<dbReference type="GeneID" id="65067664"/>